<dbReference type="GeneID" id="80890264"/>
<dbReference type="Proteomes" id="UP001144673">
    <property type="component" value="Chromosome 2"/>
</dbReference>
<reference evidence="1" key="1">
    <citation type="journal article" date="2023" name="Access Microbiol">
        <title>De-novo genome assembly for Akanthomyces muscarius, a biocontrol agent of insect agricultural pests.</title>
        <authorList>
            <person name="Erdos Z."/>
            <person name="Studholme D.J."/>
            <person name="Raymond B."/>
            <person name="Sharma M."/>
        </authorList>
    </citation>
    <scope>NUCLEOTIDE SEQUENCE</scope>
    <source>
        <strain evidence="1">Ve6</strain>
    </source>
</reference>
<dbReference type="AlphaFoldDB" id="A0A9W8Q149"/>
<keyword evidence="2" id="KW-1185">Reference proteome</keyword>
<organism evidence="1 2">
    <name type="scientific">Akanthomyces muscarius</name>
    <name type="common">Entomopathogenic fungus</name>
    <name type="synonym">Lecanicillium muscarium</name>
    <dbReference type="NCBI Taxonomy" id="2231603"/>
    <lineage>
        <taxon>Eukaryota</taxon>
        <taxon>Fungi</taxon>
        <taxon>Dikarya</taxon>
        <taxon>Ascomycota</taxon>
        <taxon>Pezizomycotina</taxon>
        <taxon>Sordariomycetes</taxon>
        <taxon>Hypocreomycetidae</taxon>
        <taxon>Hypocreales</taxon>
        <taxon>Cordycipitaceae</taxon>
        <taxon>Akanthomyces</taxon>
    </lineage>
</organism>
<name>A0A9W8Q149_AKAMU</name>
<dbReference type="RefSeq" id="XP_056047885.1">
    <property type="nucleotide sequence ID" value="XM_056202136.1"/>
</dbReference>
<sequence length="103" mass="11284">MLLEFLFNIPSGRKRLPIGELVKQVPVRNGQMICSQPAPPATGADQYEQHAPRRLAPLSVARECRDSSGSMVCDRVRHHRLQASPGHKSVLVAAARDCVAPFS</sequence>
<dbReference type="KEGG" id="amus:LMH87_003105"/>
<gene>
    <name evidence="1" type="ORF">LMH87_003105</name>
</gene>
<accession>A0A9W8Q149</accession>
<dbReference type="EMBL" id="JAJHUN010000011">
    <property type="protein sequence ID" value="KAJ4144215.1"/>
    <property type="molecule type" value="Genomic_DNA"/>
</dbReference>
<protein>
    <submittedName>
        <fullName evidence="1">Uncharacterized protein</fullName>
    </submittedName>
</protein>
<comment type="caution">
    <text evidence="1">The sequence shown here is derived from an EMBL/GenBank/DDBJ whole genome shotgun (WGS) entry which is preliminary data.</text>
</comment>
<evidence type="ECO:0000313" key="1">
    <source>
        <dbReference type="EMBL" id="KAJ4144215.1"/>
    </source>
</evidence>
<proteinExistence type="predicted"/>
<evidence type="ECO:0000313" key="2">
    <source>
        <dbReference type="Proteomes" id="UP001144673"/>
    </source>
</evidence>